<dbReference type="GO" id="GO:0008137">
    <property type="term" value="F:NADH dehydrogenase (ubiquinone) activity"/>
    <property type="evidence" value="ECO:0007669"/>
    <property type="project" value="InterPro"/>
</dbReference>
<reference evidence="3 4" key="1">
    <citation type="submission" date="2017-02" db="EMBL/GenBank/DDBJ databases">
        <authorList>
            <person name="Peterson S.W."/>
        </authorList>
    </citation>
    <scope>NUCLEOTIDE SEQUENCE [LARGE SCALE GENOMIC DNA]</scope>
    <source>
        <strain evidence="3 4">DSM 16080</strain>
    </source>
</reference>
<dbReference type="InterPro" id="IPR037232">
    <property type="entry name" value="NADH_quin_OxRdtase_su_C/D-like"/>
</dbReference>
<dbReference type="Gene3D" id="3.30.460.80">
    <property type="entry name" value="NADH:ubiquinone oxidoreductase, 30kDa subunit"/>
    <property type="match status" value="1"/>
</dbReference>
<dbReference type="Proteomes" id="UP000190027">
    <property type="component" value="Unassembled WGS sequence"/>
</dbReference>
<dbReference type="PANTHER" id="PTHR10884:SF14">
    <property type="entry name" value="NADH DEHYDROGENASE [UBIQUINONE] IRON-SULFUR PROTEIN 3, MITOCHONDRIAL"/>
    <property type="match status" value="1"/>
</dbReference>
<evidence type="ECO:0000313" key="4">
    <source>
        <dbReference type="Proteomes" id="UP000190027"/>
    </source>
</evidence>
<keyword evidence="4" id="KW-1185">Reference proteome</keyword>
<dbReference type="OrthoDB" id="9803286at2"/>
<sequence length="177" mass="19827">MKLFDGLPVECKARADFAKTGQEWVFFLKPTVLRKAAQRLYKDGWFVEDVLALDTTDGMLVVYHFDKMTKPGRITLKVLVSGEEPTVPTISDIFQGADWHERETCDFHGVVFEGHANLIPLLLPAEEDQRIQPPLLKTDKKRTGLKSLMSLYETETCSAAVEALFADEPAEEAPAEG</sequence>
<gene>
    <name evidence="3" type="ORF">SAMN02745704_01786</name>
</gene>
<comment type="similarity">
    <text evidence="1">Belongs to the complex I 30 kDa subunit family.</text>
</comment>
<evidence type="ECO:0000256" key="1">
    <source>
        <dbReference type="ARBA" id="ARBA00007569"/>
    </source>
</evidence>
<accession>A0A1T4X4N1</accession>
<organism evidence="3 4">
    <name type="scientific">Paucidesulfovibrio gracilis DSM 16080</name>
    <dbReference type="NCBI Taxonomy" id="1121449"/>
    <lineage>
        <taxon>Bacteria</taxon>
        <taxon>Pseudomonadati</taxon>
        <taxon>Thermodesulfobacteriota</taxon>
        <taxon>Desulfovibrionia</taxon>
        <taxon>Desulfovibrionales</taxon>
        <taxon>Desulfovibrionaceae</taxon>
        <taxon>Paucidesulfovibrio</taxon>
    </lineage>
</organism>
<dbReference type="Pfam" id="PF00329">
    <property type="entry name" value="Complex1_30kDa"/>
    <property type="match status" value="1"/>
</dbReference>
<dbReference type="SUPFAM" id="SSF143243">
    <property type="entry name" value="Nqo5-like"/>
    <property type="match status" value="1"/>
</dbReference>
<dbReference type="PANTHER" id="PTHR10884">
    <property type="entry name" value="NADH DEHYDROGENASE UBIQUINONE IRON-SULFUR PROTEIN 3"/>
    <property type="match status" value="1"/>
</dbReference>
<protein>
    <submittedName>
        <fullName evidence="3">NADH-quinone oxidoreductase subunit C</fullName>
    </submittedName>
</protein>
<dbReference type="EMBL" id="FUYC01000007">
    <property type="protein sequence ID" value="SKA84610.1"/>
    <property type="molecule type" value="Genomic_DNA"/>
</dbReference>
<feature type="domain" description="NADH:ubiquinone oxidoreductase 30kDa subunit" evidence="2">
    <location>
        <begin position="29"/>
        <end position="137"/>
    </location>
</feature>
<dbReference type="RefSeq" id="WP_078717348.1">
    <property type="nucleotide sequence ID" value="NZ_FUYC01000007.1"/>
</dbReference>
<dbReference type="AlphaFoldDB" id="A0A1T4X4N1"/>
<name>A0A1T4X4N1_9BACT</name>
<proteinExistence type="inferred from homology"/>
<dbReference type="STRING" id="1121449.SAMN02745704_01786"/>
<evidence type="ECO:0000313" key="3">
    <source>
        <dbReference type="EMBL" id="SKA84610.1"/>
    </source>
</evidence>
<dbReference type="InterPro" id="IPR001268">
    <property type="entry name" value="NADH_UbQ_OxRdtase_30kDa_su"/>
</dbReference>
<evidence type="ECO:0000259" key="2">
    <source>
        <dbReference type="Pfam" id="PF00329"/>
    </source>
</evidence>